<reference evidence="1 2" key="1">
    <citation type="submission" date="2019-12" db="EMBL/GenBank/DDBJ databases">
        <authorList>
            <person name="Li M."/>
        </authorList>
    </citation>
    <scope>NUCLEOTIDE SEQUENCE [LARGE SCALE GENOMIC DNA]</scope>
    <source>
        <strain evidence="1 2">GBMRC 2024</strain>
    </source>
</reference>
<comment type="caution">
    <text evidence="1">The sequence shown here is derived from an EMBL/GenBank/DDBJ whole genome shotgun (WGS) entry which is preliminary data.</text>
</comment>
<dbReference type="RefSeq" id="WP_160890907.1">
    <property type="nucleotide sequence ID" value="NZ_WUMU01000001.1"/>
</dbReference>
<dbReference type="EMBL" id="WUMU01000001">
    <property type="protein sequence ID" value="MXN16363.1"/>
    <property type="molecule type" value="Genomic_DNA"/>
</dbReference>
<keyword evidence="2" id="KW-1185">Reference proteome</keyword>
<evidence type="ECO:0000313" key="2">
    <source>
        <dbReference type="Proteomes" id="UP000477911"/>
    </source>
</evidence>
<name>A0A6L7G1B3_9RHOB</name>
<dbReference type="Proteomes" id="UP000477911">
    <property type="component" value="Unassembled WGS sequence"/>
</dbReference>
<proteinExistence type="predicted"/>
<evidence type="ECO:0000313" key="1">
    <source>
        <dbReference type="EMBL" id="MXN16363.1"/>
    </source>
</evidence>
<gene>
    <name evidence="1" type="ORF">GR170_00835</name>
</gene>
<dbReference type="AlphaFoldDB" id="A0A6L7G1B3"/>
<protein>
    <submittedName>
        <fullName evidence="1">Uncharacterized protein</fullName>
    </submittedName>
</protein>
<accession>A0A6L7G1B3</accession>
<sequence>MFRVGEVDIRGLQRFDNLLAGLGREGDKAVARAVSRAGDMGRTQVIKTLAAQTGLTQKVIRRSLRVRRASWDVPEYVLISAGTDEPLKYFRKRETKDGVEAYLGKARGTEWFAESFYRGGLFPQRRVDLPTMNGHVFVRAGGRTQLEKVTSGVFIPEEMVQGTTAAVWSKTVTAALPKRLDHEFNRLLNGAA</sequence>
<organism evidence="1 2">
    <name type="scientific">Pseudooceanicola albus</name>
    <dbReference type="NCBI Taxonomy" id="2692189"/>
    <lineage>
        <taxon>Bacteria</taxon>
        <taxon>Pseudomonadati</taxon>
        <taxon>Pseudomonadota</taxon>
        <taxon>Alphaproteobacteria</taxon>
        <taxon>Rhodobacterales</taxon>
        <taxon>Paracoccaceae</taxon>
        <taxon>Pseudooceanicola</taxon>
    </lineage>
</organism>